<dbReference type="AlphaFoldDB" id="A0AAN7WXQ6"/>
<dbReference type="PANTHER" id="PTHR11419:SF0">
    <property type="entry name" value="INTERFERON GAMMA"/>
    <property type="match status" value="1"/>
</dbReference>
<feature type="chain" id="PRO_5042833193" description="Interferon gamma" evidence="6">
    <location>
        <begin position="23"/>
        <end position="196"/>
    </location>
</feature>
<dbReference type="Gene3D" id="1.20.1250.10">
    <property type="match status" value="1"/>
</dbReference>
<dbReference type="GO" id="GO:0005125">
    <property type="term" value="F:cytokine activity"/>
    <property type="evidence" value="ECO:0007669"/>
    <property type="project" value="UniProtKB-KW"/>
</dbReference>
<dbReference type="PANTHER" id="PTHR11419">
    <property type="entry name" value="INTERFERON GAMMA"/>
    <property type="match status" value="1"/>
</dbReference>
<evidence type="ECO:0000313" key="8">
    <source>
        <dbReference type="Proteomes" id="UP001346869"/>
    </source>
</evidence>
<accession>A0AAN7WXQ6</accession>
<keyword evidence="8" id="KW-1185">Reference proteome</keyword>
<evidence type="ECO:0000256" key="5">
    <source>
        <dbReference type="ARBA" id="ARBA00023180"/>
    </source>
</evidence>
<dbReference type="InterPro" id="IPR002069">
    <property type="entry name" value="Interferon_gamma"/>
</dbReference>
<dbReference type="Proteomes" id="UP001346869">
    <property type="component" value="Unassembled WGS sequence"/>
</dbReference>
<dbReference type="InterPro" id="IPR009079">
    <property type="entry name" value="4_helix_cytokine-like_core"/>
</dbReference>
<organism evidence="7 8">
    <name type="scientific">Eleginops maclovinus</name>
    <name type="common">Patagonian blennie</name>
    <name type="synonym">Eleginus maclovinus</name>
    <dbReference type="NCBI Taxonomy" id="56733"/>
    <lineage>
        <taxon>Eukaryota</taxon>
        <taxon>Metazoa</taxon>
        <taxon>Chordata</taxon>
        <taxon>Craniata</taxon>
        <taxon>Vertebrata</taxon>
        <taxon>Euteleostomi</taxon>
        <taxon>Actinopterygii</taxon>
        <taxon>Neopterygii</taxon>
        <taxon>Teleostei</taxon>
        <taxon>Neoteleostei</taxon>
        <taxon>Acanthomorphata</taxon>
        <taxon>Eupercaria</taxon>
        <taxon>Perciformes</taxon>
        <taxon>Notothenioidei</taxon>
        <taxon>Eleginopidae</taxon>
        <taxon>Eleginops</taxon>
    </lineage>
</organism>
<dbReference type="GO" id="GO:0006955">
    <property type="term" value="P:immune response"/>
    <property type="evidence" value="ECO:0007669"/>
    <property type="project" value="InterPro"/>
</dbReference>
<proteinExistence type="inferred from homology"/>
<gene>
    <name evidence="7" type="ORF">PBY51_009054</name>
</gene>
<keyword evidence="5" id="KW-0325">Glycoprotein</keyword>
<comment type="similarity">
    <text evidence="2">Belongs to the type II (or gamma) interferon family.</text>
</comment>
<dbReference type="SUPFAM" id="SSF47266">
    <property type="entry name" value="4-helical cytokines"/>
    <property type="match status" value="1"/>
</dbReference>
<evidence type="ECO:0000256" key="3">
    <source>
        <dbReference type="ARBA" id="ARBA00022514"/>
    </source>
</evidence>
<keyword evidence="4" id="KW-0964">Secreted</keyword>
<evidence type="ECO:0000313" key="7">
    <source>
        <dbReference type="EMBL" id="KAK5849409.1"/>
    </source>
</evidence>
<keyword evidence="6" id="KW-0732">Signal</keyword>
<evidence type="ECO:0000256" key="6">
    <source>
        <dbReference type="SAM" id="SignalP"/>
    </source>
</evidence>
<evidence type="ECO:0000256" key="4">
    <source>
        <dbReference type="ARBA" id="ARBA00022525"/>
    </source>
</evidence>
<reference evidence="7 8" key="2">
    <citation type="journal article" date="2023" name="Mol. Biol. Evol.">
        <title>Genomics of Secondarily Temperate Adaptation in the Only Non-Antarctic Icefish.</title>
        <authorList>
            <person name="Rivera-Colon A.G."/>
            <person name="Rayamajhi N."/>
            <person name="Minhas B.F."/>
            <person name="Madrigal G."/>
            <person name="Bilyk K.T."/>
            <person name="Yoon V."/>
            <person name="Hune M."/>
            <person name="Gregory S."/>
            <person name="Cheng C.H.C."/>
            <person name="Catchen J.M."/>
        </authorList>
    </citation>
    <scope>NUCLEOTIDE SEQUENCE [LARGE SCALE GENOMIC DNA]</scope>
    <source>
        <strain evidence="7">JMC-PN-2008</strain>
    </source>
</reference>
<comment type="caution">
    <text evidence="7">The sequence shown here is derived from an EMBL/GenBank/DDBJ whole genome shotgun (WGS) entry which is preliminary data.</text>
</comment>
<name>A0AAN7WXQ6_ELEMC</name>
<comment type="subcellular location">
    <subcellularLocation>
        <location evidence="1">Secreted</location>
    </subcellularLocation>
</comment>
<dbReference type="GO" id="GO:0005133">
    <property type="term" value="F:type II interferon receptor binding"/>
    <property type="evidence" value="ECO:0007669"/>
    <property type="project" value="InterPro"/>
</dbReference>
<feature type="signal peptide" evidence="6">
    <location>
        <begin position="1"/>
        <end position="22"/>
    </location>
</feature>
<sequence>MVVLARAVVCLCLCFSLCHVRGNYIPGKMNEIIMNLLQHYNIPESERYNGEPIFVKDSIPRNMEEKKVFMRGVLDAYDSLFNQMLKELPTPIPHTTGSNNLPAVAGGEGGEGKDVRTGLNVLHKMVKDLIKNGYQKHEQLLKSLKNIHHLKMDNRTVQSKALGELVWLYDEASEINDTKRRRRRGSARKGKTHSRG</sequence>
<protein>
    <recommendedName>
        <fullName evidence="9">Interferon gamma</fullName>
    </recommendedName>
</protein>
<keyword evidence="3" id="KW-0202">Cytokine</keyword>
<evidence type="ECO:0000256" key="1">
    <source>
        <dbReference type="ARBA" id="ARBA00004613"/>
    </source>
</evidence>
<evidence type="ECO:0008006" key="9">
    <source>
        <dbReference type="Google" id="ProtNLM"/>
    </source>
</evidence>
<evidence type="ECO:0000256" key="2">
    <source>
        <dbReference type="ARBA" id="ARBA00007566"/>
    </source>
</evidence>
<reference evidence="7 8" key="1">
    <citation type="journal article" date="2023" name="Genes (Basel)">
        <title>Chromosome-Level Genome Assembly and Circadian Gene Repertoire of the Patagonia Blennie Eleginops maclovinus-The Closest Ancestral Proxy of Antarctic Cryonotothenioids.</title>
        <authorList>
            <person name="Cheng C.C."/>
            <person name="Rivera-Colon A.G."/>
            <person name="Minhas B.F."/>
            <person name="Wilson L."/>
            <person name="Rayamajhi N."/>
            <person name="Vargas-Chacoff L."/>
            <person name="Catchen J.M."/>
        </authorList>
    </citation>
    <scope>NUCLEOTIDE SEQUENCE [LARGE SCALE GENOMIC DNA]</scope>
    <source>
        <strain evidence="7">JMC-PN-2008</strain>
    </source>
</reference>
<dbReference type="EMBL" id="JAUZQC010000024">
    <property type="protein sequence ID" value="KAK5849409.1"/>
    <property type="molecule type" value="Genomic_DNA"/>
</dbReference>
<dbReference type="GO" id="GO:0005615">
    <property type="term" value="C:extracellular space"/>
    <property type="evidence" value="ECO:0007669"/>
    <property type="project" value="UniProtKB-KW"/>
</dbReference>